<evidence type="ECO:0000313" key="6">
    <source>
        <dbReference type="Proteomes" id="UP000886786"/>
    </source>
</evidence>
<evidence type="ECO:0000256" key="2">
    <source>
        <dbReference type="ARBA" id="ARBA00022801"/>
    </source>
</evidence>
<dbReference type="InterPro" id="IPR051454">
    <property type="entry name" value="RNA/ubiquinone_mod_enzymes"/>
</dbReference>
<keyword evidence="1" id="KW-0645">Protease</keyword>
<comment type="similarity">
    <text evidence="3">Belongs to the peptidase U32 family.</text>
</comment>
<organism evidence="5 6">
    <name type="scientific">Candidatus Coprosoma intestinipullorum</name>
    <dbReference type="NCBI Taxonomy" id="2840752"/>
    <lineage>
        <taxon>Bacteria</taxon>
        <taxon>Bacillati</taxon>
        <taxon>Bacillota</taxon>
        <taxon>Bacillota incertae sedis</taxon>
        <taxon>Candidatus Coprosoma</taxon>
    </lineage>
</organism>
<dbReference type="Pfam" id="PF01136">
    <property type="entry name" value="Peptidase_U32"/>
    <property type="match status" value="1"/>
</dbReference>
<evidence type="ECO:0000259" key="4">
    <source>
        <dbReference type="Pfam" id="PF16325"/>
    </source>
</evidence>
<feature type="domain" description="Peptidase family U32 C-terminal" evidence="4">
    <location>
        <begin position="313"/>
        <end position="392"/>
    </location>
</feature>
<reference evidence="5" key="1">
    <citation type="submission" date="2020-10" db="EMBL/GenBank/DDBJ databases">
        <authorList>
            <person name="Gilroy R."/>
        </authorList>
    </citation>
    <scope>NUCLEOTIDE SEQUENCE</scope>
    <source>
        <strain evidence="5">CHK147-3167</strain>
    </source>
</reference>
<dbReference type="Gene3D" id="2.40.30.10">
    <property type="entry name" value="Translation factors"/>
    <property type="match status" value="1"/>
</dbReference>
<dbReference type="Pfam" id="PF16325">
    <property type="entry name" value="Peptidase_U32_C"/>
    <property type="match status" value="1"/>
</dbReference>
<evidence type="ECO:0000256" key="3">
    <source>
        <dbReference type="ARBA" id="ARBA00038374"/>
    </source>
</evidence>
<evidence type="ECO:0000256" key="1">
    <source>
        <dbReference type="ARBA" id="ARBA00022670"/>
    </source>
</evidence>
<keyword evidence="2" id="KW-0378">Hydrolase</keyword>
<comment type="caution">
    <text evidence="5">The sequence shown here is derived from an EMBL/GenBank/DDBJ whole genome shotgun (WGS) entry which is preliminary data.</text>
</comment>
<reference evidence="5" key="2">
    <citation type="journal article" date="2021" name="PeerJ">
        <title>Extensive microbial diversity within the chicken gut microbiome revealed by metagenomics and culture.</title>
        <authorList>
            <person name="Gilroy R."/>
            <person name="Ravi A."/>
            <person name="Getino M."/>
            <person name="Pursley I."/>
            <person name="Horton D.L."/>
            <person name="Alikhan N.F."/>
            <person name="Baker D."/>
            <person name="Gharbi K."/>
            <person name="Hall N."/>
            <person name="Watson M."/>
            <person name="Adriaenssens E.M."/>
            <person name="Foster-Nyarko E."/>
            <person name="Jarju S."/>
            <person name="Secka A."/>
            <person name="Antonio M."/>
            <person name="Oren A."/>
            <person name="Chaudhuri R.R."/>
            <person name="La Ragione R."/>
            <person name="Hildebrand F."/>
            <person name="Pallen M.J."/>
        </authorList>
    </citation>
    <scope>NUCLEOTIDE SEQUENCE</scope>
    <source>
        <strain evidence="5">CHK147-3167</strain>
    </source>
</reference>
<dbReference type="InterPro" id="IPR032525">
    <property type="entry name" value="Peptidase_U32_C"/>
</dbReference>
<name>A0A9D0ZQ09_9FIRM</name>
<protein>
    <submittedName>
        <fullName evidence="5">U32 family peptidase</fullName>
    </submittedName>
</protein>
<dbReference type="PROSITE" id="PS01276">
    <property type="entry name" value="PEPTIDASE_U32"/>
    <property type="match status" value="1"/>
</dbReference>
<dbReference type="PANTHER" id="PTHR30217">
    <property type="entry name" value="PEPTIDASE U32 FAMILY"/>
    <property type="match status" value="1"/>
</dbReference>
<dbReference type="EMBL" id="DVFV01000033">
    <property type="protein sequence ID" value="HIQ90321.1"/>
    <property type="molecule type" value="Genomic_DNA"/>
</dbReference>
<proteinExistence type="inferred from homology"/>
<dbReference type="GO" id="GO:0006508">
    <property type="term" value="P:proteolysis"/>
    <property type="evidence" value="ECO:0007669"/>
    <property type="project" value="UniProtKB-KW"/>
</dbReference>
<dbReference type="InterPro" id="IPR001539">
    <property type="entry name" value="Peptidase_U32"/>
</dbReference>
<dbReference type="Proteomes" id="UP000886786">
    <property type="component" value="Unassembled WGS sequence"/>
</dbReference>
<dbReference type="PANTHER" id="PTHR30217:SF6">
    <property type="entry name" value="TRNA HYDROXYLATION PROTEIN P"/>
    <property type="match status" value="1"/>
</dbReference>
<dbReference type="AlphaFoldDB" id="A0A9D0ZQ09"/>
<accession>A0A9D0ZQ09</accession>
<gene>
    <name evidence="5" type="ORF">IAB27_01640</name>
</gene>
<evidence type="ECO:0000313" key="5">
    <source>
        <dbReference type="EMBL" id="HIQ90321.1"/>
    </source>
</evidence>
<sequence length="395" mass="45545">MKKPELLAPAGDLERLKIALLYGADAVYLGGNMFNLRANANNLTEEELKEGVEFAHKLNKKVYITVNISMHNKELVKIKEYLITLDKLNVDAIIITDPAIIPIAKKYTNLTLHLSTQTSSLNKEAIEFWKNEGVERVVLARECTKEDIEDIKKNVDIELEVFIHGAMCASYSGRCVLSNFLTGRDANRGGCSQICRWDFDLYEGDDHLEGDKPFTFCTKDLSMAGYIPDLIKTGADSFKIEGRMRSAYYIATIVRTYRKIIDEYCQNPEDYTYNVKYEQTLRRVANRDSITQFFNGDYSKDVQYYNGREEKTNQDFIGIVLDYDEKTKLAKIEQRNYFKKGDKIEAFGPSDEFDLTVTDLYDEDLNPLEVVRHPKQIVYIKMPKPVKKDYMLKMC</sequence>
<dbReference type="GO" id="GO:0008233">
    <property type="term" value="F:peptidase activity"/>
    <property type="evidence" value="ECO:0007669"/>
    <property type="project" value="UniProtKB-KW"/>
</dbReference>